<dbReference type="GO" id="GO:0008234">
    <property type="term" value="F:cysteine-type peptidase activity"/>
    <property type="evidence" value="ECO:0007669"/>
    <property type="project" value="UniProtKB-KW"/>
</dbReference>
<protein>
    <submittedName>
        <fullName evidence="6">NlpC/P60 family protein</fullName>
    </submittedName>
</protein>
<dbReference type="SUPFAM" id="SSF54001">
    <property type="entry name" value="Cysteine proteinases"/>
    <property type="match status" value="1"/>
</dbReference>
<dbReference type="GO" id="GO:0006508">
    <property type="term" value="P:proteolysis"/>
    <property type="evidence" value="ECO:0007669"/>
    <property type="project" value="UniProtKB-KW"/>
</dbReference>
<name>A0A1T5CJ36_9BACT</name>
<dbReference type="AlphaFoldDB" id="A0A1T5CJ36"/>
<evidence type="ECO:0000256" key="3">
    <source>
        <dbReference type="ARBA" id="ARBA00022801"/>
    </source>
</evidence>
<dbReference type="PANTHER" id="PTHR47053:SF1">
    <property type="entry name" value="MUREIN DD-ENDOPEPTIDASE MEPH-RELATED"/>
    <property type="match status" value="1"/>
</dbReference>
<keyword evidence="7" id="KW-1185">Reference proteome</keyword>
<dbReference type="InterPro" id="IPR000064">
    <property type="entry name" value="NLP_P60_dom"/>
</dbReference>
<evidence type="ECO:0000313" key="7">
    <source>
        <dbReference type="Proteomes" id="UP000190852"/>
    </source>
</evidence>
<keyword evidence="3" id="KW-0378">Hydrolase</keyword>
<dbReference type="PROSITE" id="PS51257">
    <property type="entry name" value="PROKAR_LIPOPROTEIN"/>
    <property type="match status" value="1"/>
</dbReference>
<keyword evidence="4" id="KW-0788">Thiol protease</keyword>
<proteinExistence type="inferred from homology"/>
<sequence length="398" mass="43960">MNYVKCICLGLASCIFYACSISPEQKKEMAEAMITLMSDSIVPDKRTAVFDVEPVVTDSQLILKGVTTSKEAKEATLNLFAQFKWQVADSIRLLPDSASVGSIYGIVNHSVVPMNSKPRFSSEMSTQALLGMPVRILQKDSWLRVQMADNYIAWTVAGYIKQVSREVYNAWMTSPKVIFLSHYGIAYSKPDLRSTPVSDLVSGCMLKLEGVEGSFYKVSYPDGRTGYVRTSEAKPVDEWLKGINLSAESLINEAYSLNGTPYLWGGTSSKGVDCSGFIKTITFLHGLILQRDASQQVHTGIPVDISAGYDNLQPGDLLFFGEKATADNKERIIHVGLYVGDKTFIHSINNVHTGSFDPESDLYDDYNTKRFLRASRILGAVGTQGISTIQSNPFYQPQ</sequence>
<evidence type="ECO:0000259" key="5">
    <source>
        <dbReference type="PROSITE" id="PS51935"/>
    </source>
</evidence>
<dbReference type="InterPro" id="IPR038765">
    <property type="entry name" value="Papain-like_cys_pep_sf"/>
</dbReference>
<evidence type="ECO:0000256" key="1">
    <source>
        <dbReference type="ARBA" id="ARBA00007074"/>
    </source>
</evidence>
<evidence type="ECO:0000256" key="2">
    <source>
        <dbReference type="ARBA" id="ARBA00022670"/>
    </source>
</evidence>
<dbReference type="Pfam" id="PF00877">
    <property type="entry name" value="NLPC_P60"/>
    <property type="match status" value="1"/>
</dbReference>
<dbReference type="Gene3D" id="2.30.30.40">
    <property type="entry name" value="SH3 Domains"/>
    <property type="match status" value="2"/>
</dbReference>
<dbReference type="EMBL" id="FUYQ01000012">
    <property type="protein sequence ID" value="SKB59356.1"/>
    <property type="molecule type" value="Genomic_DNA"/>
</dbReference>
<comment type="similarity">
    <text evidence="1">Belongs to the peptidase C40 family.</text>
</comment>
<evidence type="ECO:0000256" key="4">
    <source>
        <dbReference type="ARBA" id="ARBA00022807"/>
    </source>
</evidence>
<accession>A0A1T5CJ36</accession>
<evidence type="ECO:0000313" key="6">
    <source>
        <dbReference type="EMBL" id="SKB59356.1"/>
    </source>
</evidence>
<feature type="domain" description="NlpC/P60" evidence="5">
    <location>
        <begin position="244"/>
        <end position="378"/>
    </location>
</feature>
<reference evidence="7" key="1">
    <citation type="submission" date="2017-02" db="EMBL/GenBank/DDBJ databases">
        <authorList>
            <person name="Varghese N."/>
            <person name="Submissions S."/>
        </authorList>
    </citation>
    <scope>NUCLEOTIDE SEQUENCE [LARGE SCALE GENOMIC DNA]</scope>
    <source>
        <strain evidence="7">DSM 24967</strain>
    </source>
</reference>
<dbReference type="Proteomes" id="UP000190852">
    <property type="component" value="Unassembled WGS sequence"/>
</dbReference>
<dbReference type="InterPro" id="IPR051202">
    <property type="entry name" value="Peptidase_C40"/>
</dbReference>
<dbReference type="Gene3D" id="3.90.1720.10">
    <property type="entry name" value="endopeptidase domain like (from Nostoc punctiforme)"/>
    <property type="match status" value="1"/>
</dbReference>
<dbReference type="PANTHER" id="PTHR47053">
    <property type="entry name" value="MUREIN DD-ENDOPEPTIDASE MEPH-RELATED"/>
    <property type="match status" value="1"/>
</dbReference>
<gene>
    <name evidence="6" type="ORF">SAMN05660349_01938</name>
</gene>
<dbReference type="InterPro" id="IPR041382">
    <property type="entry name" value="SH3_16"/>
</dbReference>
<dbReference type="Pfam" id="PF18348">
    <property type="entry name" value="SH3_16"/>
    <property type="match status" value="1"/>
</dbReference>
<organism evidence="6 7">
    <name type="scientific">Parabacteroides chartae</name>
    <dbReference type="NCBI Taxonomy" id="1037355"/>
    <lineage>
        <taxon>Bacteria</taxon>
        <taxon>Pseudomonadati</taxon>
        <taxon>Bacteroidota</taxon>
        <taxon>Bacteroidia</taxon>
        <taxon>Bacteroidales</taxon>
        <taxon>Tannerellaceae</taxon>
        <taxon>Parabacteroides</taxon>
    </lineage>
</organism>
<dbReference type="PROSITE" id="PS51935">
    <property type="entry name" value="NLPC_P60"/>
    <property type="match status" value="1"/>
</dbReference>
<keyword evidence="2" id="KW-0645">Protease</keyword>